<dbReference type="AlphaFoldDB" id="A0AAV1QNR1"/>
<evidence type="ECO:0000313" key="2">
    <source>
        <dbReference type="EMBL" id="CAK6985014.1"/>
    </source>
</evidence>
<evidence type="ECO:0000256" key="1">
    <source>
        <dbReference type="SAM" id="MobiDB-lite"/>
    </source>
</evidence>
<proteinExistence type="predicted"/>
<keyword evidence="3" id="KW-1185">Reference proteome</keyword>
<feature type="compositionally biased region" description="Polar residues" evidence="1">
    <location>
        <begin position="107"/>
        <end position="122"/>
    </location>
</feature>
<organism evidence="2 3">
    <name type="scientific">Scomber scombrus</name>
    <name type="common">Atlantic mackerel</name>
    <name type="synonym">Scomber vernalis</name>
    <dbReference type="NCBI Taxonomy" id="13677"/>
    <lineage>
        <taxon>Eukaryota</taxon>
        <taxon>Metazoa</taxon>
        <taxon>Chordata</taxon>
        <taxon>Craniata</taxon>
        <taxon>Vertebrata</taxon>
        <taxon>Euteleostomi</taxon>
        <taxon>Actinopterygii</taxon>
        <taxon>Neopterygii</taxon>
        <taxon>Teleostei</taxon>
        <taxon>Neoteleostei</taxon>
        <taxon>Acanthomorphata</taxon>
        <taxon>Pelagiaria</taxon>
        <taxon>Scombriformes</taxon>
        <taxon>Scombridae</taxon>
        <taxon>Scomber</taxon>
    </lineage>
</organism>
<feature type="region of interest" description="Disordered" evidence="1">
    <location>
        <begin position="84"/>
        <end position="134"/>
    </location>
</feature>
<feature type="compositionally biased region" description="Acidic residues" evidence="1">
    <location>
        <begin position="125"/>
        <end position="134"/>
    </location>
</feature>
<reference evidence="2 3" key="1">
    <citation type="submission" date="2024-01" db="EMBL/GenBank/DDBJ databases">
        <authorList>
            <person name="Alioto T."/>
            <person name="Alioto T."/>
            <person name="Gomez Garrido J."/>
        </authorList>
    </citation>
    <scope>NUCLEOTIDE SEQUENCE [LARGE SCALE GENOMIC DNA]</scope>
</reference>
<dbReference type="EMBL" id="CAWUFR010004345">
    <property type="protein sequence ID" value="CAK6985014.1"/>
    <property type="molecule type" value="Genomic_DNA"/>
</dbReference>
<feature type="region of interest" description="Disordered" evidence="1">
    <location>
        <begin position="1"/>
        <end position="56"/>
    </location>
</feature>
<name>A0AAV1QNR1_SCOSC</name>
<accession>A0AAV1QNR1</accession>
<dbReference type="Proteomes" id="UP001314229">
    <property type="component" value="Unassembled WGS sequence"/>
</dbReference>
<sequence>MTDQLVEELDWHQVTSQGRETPKECEGVTGTLRRTGRMVLTGDDLPSSPEQRQVEDDLEVLEAPELSDSLQAVAAEFDRLEEEEKRQEAEARLAQAVRTRRPRNSQDRTTQTSTHQTVAQVHSTDEDEVEDDEE</sequence>
<comment type="caution">
    <text evidence="2">The sequence shown here is derived from an EMBL/GenBank/DDBJ whole genome shotgun (WGS) entry which is preliminary data.</text>
</comment>
<evidence type="ECO:0000313" key="3">
    <source>
        <dbReference type="Proteomes" id="UP001314229"/>
    </source>
</evidence>
<protein>
    <submittedName>
        <fullName evidence="2">Uncharacterized protein</fullName>
    </submittedName>
</protein>
<gene>
    <name evidence="2" type="ORF">FSCOSCO3_A026724</name>
</gene>
<feature type="non-terminal residue" evidence="2">
    <location>
        <position position="134"/>
    </location>
</feature>